<sequence length="170" mass="18404">MPTPTRIDTAELELATAKARKKIDEAFALLAPYLVVLNEAERAAIPRAREGFEQATRSLCRAMAEHTAVATAAGFSSEAVLEDLNNLDVIRPLFERVEELWQRLADSRLAWSAEAWSPSLVAYGVSKAASEVNPALRTVTAPLAKIFATRRARGGEEPQPAQSPEPPPGA</sequence>
<dbReference type="AlphaFoldDB" id="A0A4P2R4J2"/>
<proteinExistence type="predicted"/>
<dbReference type="RefSeq" id="WP_129580528.1">
    <property type="nucleotide sequence ID" value="NZ_CP012672.1"/>
</dbReference>
<name>A0A4P2R4J2_SORCE</name>
<dbReference type="EMBL" id="CP012672">
    <property type="protein sequence ID" value="AUX38014.1"/>
    <property type="molecule type" value="Genomic_DNA"/>
</dbReference>
<evidence type="ECO:0000313" key="3">
    <source>
        <dbReference type="Proteomes" id="UP000295497"/>
    </source>
</evidence>
<protein>
    <submittedName>
        <fullName evidence="2">Uncharacterized protein</fullName>
    </submittedName>
</protein>
<feature type="compositionally biased region" description="Pro residues" evidence="1">
    <location>
        <begin position="161"/>
        <end position="170"/>
    </location>
</feature>
<dbReference type="Proteomes" id="UP000295497">
    <property type="component" value="Chromosome"/>
</dbReference>
<evidence type="ECO:0000313" key="2">
    <source>
        <dbReference type="EMBL" id="AUX38014.1"/>
    </source>
</evidence>
<evidence type="ECO:0000256" key="1">
    <source>
        <dbReference type="SAM" id="MobiDB-lite"/>
    </source>
</evidence>
<organism evidence="2 3">
    <name type="scientific">Sorangium cellulosum</name>
    <name type="common">Polyangium cellulosum</name>
    <dbReference type="NCBI Taxonomy" id="56"/>
    <lineage>
        <taxon>Bacteria</taxon>
        <taxon>Pseudomonadati</taxon>
        <taxon>Myxococcota</taxon>
        <taxon>Polyangia</taxon>
        <taxon>Polyangiales</taxon>
        <taxon>Polyangiaceae</taxon>
        <taxon>Sorangium</taxon>
    </lineage>
</organism>
<feature type="region of interest" description="Disordered" evidence="1">
    <location>
        <begin position="148"/>
        <end position="170"/>
    </location>
</feature>
<reference evidence="2 3" key="1">
    <citation type="submission" date="2015-09" db="EMBL/GenBank/DDBJ databases">
        <title>Sorangium comparison.</title>
        <authorList>
            <person name="Zaburannyi N."/>
            <person name="Bunk B."/>
            <person name="Overmann J."/>
            <person name="Mueller R."/>
        </authorList>
    </citation>
    <scope>NUCLEOTIDE SEQUENCE [LARGE SCALE GENOMIC DNA]</scope>
    <source>
        <strain evidence="2 3">So ce836</strain>
    </source>
</reference>
<gene>
    <name evidence="2" type="ORF">SOCE836_102520</name>
</gene>
<accession>A0A4P2R4J2</accession>